<dbReference type="Proteomes" id="UP000638648">
    <property type="component" value="Unassembled WGS sequence"/>
</dbReference>
<dbReference type="GO" id="GO:0016747">
    <property type="term" value="F:acyltransferase activity, transferring groups other than amino-acyl groups"/>
    <property type="evidence" value="ECO:0007669"/>
    <property type="project" value="InterPro"/>
</dbReference>
<dbReference type="InterPro" id="IPR016181">
    <property type="entry name" value="Acyl_CoA_acyltransferase"/>
</dbReference>
<gene>
    <name evidence="2" type="ORF">HEB94_000907</name>
</gene>
<dbReference type="Gene3D" id="3.40.630.30">
    <property type="match status" value="1"/>
</dbReference>
<dbReference type="EMBL" id="JADBEM010000001">
    <property type="protein sequence ID" value="MBE1604059.1"/>
    <property type="molecule type" value="Genomic_DNA"/>
</dbReference>
<evidence type="ECO:0000259" key="1">
    <source>
        <dbReference type="PROSITE" id="PS51186"/>
    </source>
</evidence>
<dbReference type="SUPFAM" id="SSF55729">
    <property type="entry name" value="Acyl-CoA N-acyltransferases (Nat)"/>
    <property type="match status" value="1"/>
</dbReference>
<keyword evidence="3" id="KW-1185">Reference proteome</keyword>
<reference evidence="2" key="1">
    <citation type="submission" date="2020-10" db="EMBL/GenBank/DDBJ databases">
        <title>Sequencing the genomes of 1000 actinobacteria strains.</title>
        <authorList>
            <person name="Klenk H.-P."/>
        </authorList>
    </citation>
    <scope>NUCLEOTIDE SEQUENCE</scope>
    <source>
        <strain evidence="2">DSM 45354</strain>
    </source>
</reference>
<protein>
    <submittedName>
        <fullName evidence="2">RimJ/RimL family protein N-acetyltransferase</fullName>
    </submittedName>
</protein>
<dbReference type="PROSITE" id="PS51186">
    <property type="entry name" value="GNAT"/>
    <property type="match status" value="1"/>
</dbReference>
<accession>A0A927MP15</accession>
<proteinExistence type="predicted"/>
<dbReference type="PANTHER" id="PTHR43792:SF1">
    <property type="entry name" value="N-ACETYLTRANSFERASE DOMAIN-CONTAINING PROTEIN"/>
    <property type="match status" value="1"/>
</dbReference>
<organism evidence="2 3">
    <name type="scientific">Actinopolymorpha pittospori</name>
    <dbReference type="NCBI Taxonomy" id="648752"/>
    <lineage>
        <taxon>Bacteria</taxon>
        <taxon>Bacillati</taxon>
        <taxon>Actinomycetota</taxon>
        <taxon>Actinomycetes</taxon>
        <taxon>Propionibacteriales</taxon>
        <taxon>Actinopolymorphaceae</taxon>
        <taxon>Actinopolymorpha</taxon>
    </lineage>
</organism>
<dbReference type="InterPro" id="IPR051531">
    <property type="entry name" value="N-acetyltransferase"/>
</dbReference>
<dbReference type="RefSeq" id="WP_192748709.1">
    <property type="nucleotide sequence ID" value="NZ_BAABJL010000135.1"/>
</dbReference>
<name>A0A927MP15_9ACTN</name>
<comment type="caution">
    <text evidence="2">The sequence shown here is derived from an EMBL/GenBank/DDBJ whole genome shotgun (WGS) entry which is preliminary data.</text>
</comment>
<evidence type="ECO:0000313" key="3">
    <source>
        <dbReference type="Proteomes" id="UP000638648"/>
    </source>
</evidence>
<dbReference type="PANTHER" id="PTHR43792">
    <property type="entry name" value="GNAT FAMILY, PUTATIVE (AFU_ORTHOLOGUE AFUA_3G00765)-RELATED-RELATED"/>
    <property type="match status" value="1"/>
</dbReference>
<dbReference type="InterPro" id="IPR000182">
    <property type="entry name" value="GNAT_dom"/>
</dbReference>
<evidence type="ECO:0000313" key="2">
    <source>
        <dbReference type="EMBL" id="MBE1604059.1"/>
    </source>
</evidence>
<feature type="domain" description="N-acetyltransferase" evidence="1">
    <location>
        <begin position="10"/>
        <end position="181"/>
    </location>
</feature>
<dbReference type="Pfam" id="PF13302">
    <property type="entry name" value="Acetyltransf_3"/>
    <property type="match status" value="1"/>
</dbReference>
<sequence length="190" mass="21035">MTDVLKTDRLTLRPWRLGDAEAALRIFGDNEVARWLTPALERVPDVSAMRLLLQRWNLDEARSPAPAGRWAVELSTDARVVGGVSLQYLPPGGEDLEIGVQLAPDVWGQGLAIEAGHRVAHHAFAHDGVDEVFAVARPTNTRAAAMARRIGMEWVGETDKYYDLRLHVYRLWAADLDKPLPGQDPGRAAE</sequence>
<dbReference type="AlphaFoldDB" id="A0A927MP15"/>